<keyword evidence="1" id="KW-0677">Repeat</keyword>
<accession>A0A2A6RQ24</accession>
<dbReference type="SUPFAM" id="SSF141571">
    <property type="entry name" value="Pentapeptide repeat-like"/>
    <property type="match status" value="1"/>
</dbReference>
<dbReference type="InterPro" id="IPR036844">
    <property type="entry name" value="Hint_dom_sf"/>
</dbReference>
<dbReference type="EMBL" id="NQWI01000001">
    <property type="protein sequence ID" value="PDW05036.1"/>
    <property type="molecule type" value="Genomic_DNA"/>
</dbReference>
<dbReference type="AlphaFoldDB" id="A0A2A6RQ24"/>
<reference evidence="3" key="1">
    <citation type="submission" date="2017-08" db="EMBL/GenBank/DDBJ databases">
        <authorList>
            <person name="Grouzdev D.S."/>
            <person name="Gaisin V.A."/>
            <person name="Rysina M.S."/>
            <person name="Gorlenko V.M."/>
        </authorList>
    </citation>
    <scope>NUCLEOTIDE SEQUENCE [LARGE SCALE GENOMIC DNA]</scope>
    <source>
        <strain evidence="3">Kir15-3F</strain>
    </source>
</reference>
<evidence type="ECO:0000256" key="1">
    <source>
        <dbReference type="ARBA" id="ARBA00022737"/>
    </source>
</evidence>
<dbReference type="PANTHER" id="PTHR47485:SF1">
    <property type="entry name" value="THYLAKOID LUMENAL 17.4 KDA PROTEIN, CHLOROPLASTIC"/>
    <property type="match status" value="1"/>
</dbReference>
<name>A0A2A6RQ24_9CHLR</name>
<dbReference type="CDD" id="cd00081">
    <property type="entry name" value="Hint"/>
    <property type="match status" value="1"/>
</dbReference>
<dbReference type="Proteomes" id="UP000220527">
    <property type="component" value="Unassembled WGS sequence"/>
</dbReference>
<evidence type="ECO:0000313" key="2">
    <source>
        <dbReference type="EMBL" id="PDW05036.1"/>
    </source>
</evidence>
<gene>
    <name evidence="2" type="ORF">CJ255_00145</name>
</gene>
<dbReference type="InterPro" id="IPR001646">
    <property type="entry name" value="5peptide_repeat"/>
</dbReference>
<sequence length="407" mass="46201">MRVTTMQDVLAKTFTDQQRSDLEAYVRDFIACSFMTRSKDIYSFSHRSLSEYLAARALSLEIEHNVPDLLRSDQLTGAVRDWIIDIYRDQGQPQWLTTLWDWVDSTKQQLEAKAQFLGGNALSLLHAFGASLIKRDFIYTYLKGAELAHANLHHAKFNHCTLKNSNLTAVNARTASFQSTKMDGVNLTDAVLIKTNFGLSTLRNVVLTNAQIDQANLHSCRFDDVTWHSARIGGSRIAGTELEKYLKEKEIVRDDNSENMRFSKPETRTYHCFLKGTRLLMATREMKAIEDIVVGDIVLSFCFETKEIVESKVSELFRGDTAAVVTINQCIHTTPSEAFASAERWVLAGDLQIGDTLRTLDGWVRVVSLETKQQPSTVYNLTAQPYHNFFVEGVLVHNMPRYQKSIQ</sequence>
<comment type="caution">
    <text evidence="2">The sequence shown here is derived from an EMBL/GenBank/DDBJ whole genome shotgun (WGS) entry which is preliminary data.</text>
</comment>
<dbReference type="Gene3D" id="2.160.20.80">
    <property type="entry name" value="E3 ubiquitin-protein ligase SopA"/>
    <property type="match status" value="1"/>
</dbReference>
<proteinExistence type="predicted"/>
<organism evidence="2 3">
    <name type="scientific">Candidatus Viridilinea mediisalina</name>
    <dbReference type="NCBI Taxonomy" id="2024553"/>
    <lineage>
        <taxon>Bacteria</taxon>
        <taxon>Bacillati</taxon>
        <taxon>Chloroflexota</taxon>
        <taxon>Chloroflexia</taxon>
        <taxon>Chloroflexales</taxon>
        <taxon>Chloroflexineae</taxon>
        <taxon>Oscillochloridaceae</taxon>
        <taxon>Candidatus Viridilinea</taxon>
    </lineage>
</organism>
<dbReference type="SUPFAM" id="SSF51294">
    <property type="entry name" value="Hedgehog/intein (Hint) domain"/>
    <property type="match status" value="1"/>
</dbReference>
<keyword evidence="3" id="KW-1185">Reference proteome</keyword>
<dbReference type="PANTHER" id="PTHR47485">
    <property type="entry name" value="THYLAKOID LUMENAL 17.4 KDA PROTEIN, CHLOROPLASTIC"/>
    <property type="match status" value="1"/>
</dbReference>
<dbReference type="Pfam" id="PF07591">
    <property type="entry name" value="PT-HINT"/>
    <property type="match status" value="1"/>
</dbReference>
<dbReference type="PROSITE" id="PS50818">
    <property type="entry name" value="INTEIN_C_TER"/>
    <property type="match status" value="1"/>
</dbReference>
<evidence type="ECO:0000313" key="3">
    <source>
        <dbReference type="Proteomes" id="UP000220527"/>
    </source>
</evidence>
<dbReference type="InterPro" id="IPR030934">
    <property type="entry name" value="Intein_C"/>
</dbReference>
<dbReference type="Gene3D" id="2.170.16.10">
    <property type="entry name" value="Hedgehog/Intein (Hint) domain"/>
    <property type="match status" value="1"/>
</dbReference>
<protein>
    <submittedName>
        <fullName evidence="2">Uncharacterized protein</fullName>
    </submittedName>
</protein>
<dbReference type="Pfam" id="PF00805">
    <property type="entry name" value="Pentapeptide"/>
    <property type="match status" value="2"/>
</dbReference>